<sequence>MTVPSEVVMNIRILKALGNVFPEGPARHFIVANTLRKLKKPNAITGDMLWRFLSVYYFVSEELAIPNSSSNYICFSLDDYMICDTK</sequence>
<dbReference type="EMBL" id="AKIJ01000001">
    <property type="protein sequence ID" value="KFG27252.1"/>
    <property type="molecule type" value="Genomic_DNA"/>
</dbReference>
<accession>A0A086J534</accession>
<keyword evidence="3" id="KW-1185">Reference proteome</keyword>
<evidence type="ECO:0000313" key="3">
    <source>
        <dbReference type="Proteomes" id="UP000054524"/>
    </source>
</evidence>
<gene>
    <name evidence="1" type="ORF">NERG_01561</name>
    <name evidence="2" type="ORF">NESG_00330</name>
</gene>
<reference evidence="2 3" key="3">
    <citation type="journal article" date="2014" name="Genome Announc.">
        <title>Genome Sequence of the Microsporidian Species Nematocida sp1 Strain ERTm6 (ATCC PRA-372).</title>
        <authorList>
            <person name="Bakowski M.A."/>
            <person name="Priest M."/>
            <person name="Young S."/>
            <person name="Cuomo C.A."/>
            <person name="Troemel E.R."/>
        </authorList>
    </citation>
    <scope>NUCLEOTIDE SEQUENCE [LARGE SCALE GENOMIC DNA]</scope>
    <source>
        <strain evidence="2 3">ERTm6</strain>
    </source>
</reference>
<proteinExistence type="predicted"/>
<evidence type="ECO:0000313" key="2">
    <source>
        <dbReference type="EMBL" id="KFG27252.1"/>
    </source>
</evidence>
<dbReference type="Proteomes" id="UP000005622">
    <property type="component" value="Unassembled WGS sequence"/>
</dbReference>
<protein>
    <submittedName>
        <fullName evidence="1">Uncharacterized protein</fullName>
    </submittedName>
</protein>
<dbReference type="OrthoDB" id="2191697at2759"/>
<reference evidence="2" key="2">
    <citation type="submission" date="2012-10" db="EMBL/GenBank/DDBJ databases">
        <authorList>
            <consortium name="The Broad Institute Genome Sequencing Platform"/>
            <consortium name="The Broad Institute Genome Sequencing Center for Infectious Disease"/>
            <person name="Cuomo C."/>
            <person name="Troemel E."/>
            <person name="Walker B."/>
            <person name="Young S.K."/>
            <person name="Zeng Q."/>
            <person name="Gargeya S."/>
            <person name="Fitzgerald M."/>
            <person name="Haas B."/>
            <person name="Abouelleil A."/>
            <person name="Alvarado L."/>
            <person name="Arachchi H.M."/>
            <person name="Berlin A.M."/>
            <person name="Chapman S.B."/>
            <person name="Goldberg J."/>
            <person name="Griggs A."/>
            <person name="Gujja S."/>
            <person name="Hansen M."/>
            <person name="Howarth C."/>
            <person name="Imamovic A."/>
            <person name="Larimer J."/>
            <person name="McCowan C."/>
            <person name="Murphy C."/>
            <person name="Neiman D."/>
            <person name="Pearson M."/>
            <person name="Priest M."/>
            <person name="Roberts A."/>
            <person name="Saif S."/>
            <person name="Shea T."/>
            <person name="Sisk P."/>
            <person name="Sykes S."/>
            <person name="Wortman J."/>
            <person name="Nusbaum C."/>
            <person name="Birren B."/>
        </authorList>
    </citation>
    <scope>NUCLEOTIDE SEQUENCE</scope>
    <source>
        <strain evidence="2">ERTm6</strain>
    </source>
</reference>
<dbReference type="AlphaFoldDB" id="H8ZD90"/>
<dbReference type="EMBL" id="JH604636">
    <property type="protein sequence ID" value="EHY65115.1"/>
    <property type="molecule type" value="Genomic_DNA"/>
</dbReference>
<evidence type="ECO:0000313" key="1">
    <source>
        <dbReference type="EMBL" id="EHY65115.1"/>
    </source>
</evidence>
<organism evidence="1">
    <name type="scientific">Nematocida ausubeli (strain ATCC PRA-371 / ERTm2)</name>
    <name type="common">Nematode killer fungus</name>
    <dbReference type="NCBI Taxonomy" id="1913371"/>
    <lineage>
        <taxon>Eukaryota</taxon>
        <taxon>Fungi</taxon>
        <taxon>Fungi incertae sedis</taxon>
        <taxon>Microsporidia</taxon>
        <taxon>Nematocida</taxon>
    </lineage>
</organism>
<reference evidence="1" key="1">
    <citation type="submission" date="2011-03" db="EMBL/GenBank/DDBJ databases">
        <title>The Genome Sequence of Nematocida sp1 strain ERTm2.</title>
        <authorList>
            <consortium name="The Broad Institute Genome Sequencing Platform"/>
            <consortium name="The Broad Institute Genome Sequencing Center for Infectious Disease"/>
            <person name="Cuomo C."/>
            <person name="Troemel E."/>
            <person name="Young S.K."/>
            <person name="Zeng Q."/>
            <person name="Gargeya S."/>
            <person name="Fitzgerald M."/>
            <person name="Haas B."/>
            <person name="Abouelleil A."/>
            <person name="Alvarado L."/>
            <person name="Arachchi H.M."/>
            <person name="Berlin A."/>
            <person name="Brown A."/>
            <person name="Chapman S.B."/>
            <person name="Chen Z."/>
            <person name="Dunbar C."/>
            <person name="Freedman E."/>
            <person name="Gearin G."/>
            <person name="Gellesch M."/>
            <person name="Goldberg J."/>
            <person name="Griggs A."/>
            <person name="Gujja S."/>
            <person name="Heilman E.R."/>
            <person name="Heiman D."/>
            <person name="Howarth C."/>
            <person name="Larson L."/>
            <person name="Lui A."/>
            <person name="MacDonald P.J.P."/>
            <person name="Mehta T."/>
            <person name="Montmayeur A."/>
            <person name="Murphy C."/>
            <person name="Neiman D."/>
            <person name="Pearson M."/>
            <person name="Priest M."/>
            <person name="Roberts A."/>
            <person name="Saif S."/>
            <person name="Shea T."/>
            <person name="Shenoy N."/>
            <person name="Sisk P."/>
            <person name="Stolte C."/>
            <person name="Sykes S."/>
            <person name="White J."/>
            <person name="Yandava C."/>
            <person name="Wortman J."/>
            <person name="Nusbaum C."/>
            <person name="Birren B."/>
        </authorList>
    </citation>
    <scope>NUCLEOTIDE SEQUENCE</scope>
    <source>
        <strain evidence="1">ERTm2</strain>
    </source>
</reference>
<accession>H8ZD90</accession>
<name>H8ZD90_NEMA1</name>
<dbReference type="HOGENOM" id="CLU_2498386_0_0_1"/>
<dbReference type="Proteomes" id="UP000054524">
    <property type="component" value="Unassembled WGS sequence"/>
</dbReference>